<evidence type="ECO:0000313" key="3">
    <source>
        <dbReference type="Proteomes" id="UP001283361"/>
    </source>
</evidence>
<dbReference type="Pfam" id="PF13843">
    <property type="entry name" value="DDE_Tnp_1_7"/>
    <property type="match status" value="1"/>
</dbReference>
<comment type="caution">
    <text evidence="2">The sequence shown here is derived from an EMBL/GenBank/DDBJ whole genome shotgun (WGS) entry which is preliminary data.</text>
</comment>
<dbReference type="InterPro" id="IPR029526">
    <property type="entry name" value="PGBD"/>
</dbReference>
<evidence type="ECO:0000259" key="1">
    <source>
        <dbReference type="Pfam" id="PF13843"/>
    </source>
</evidence>
<dbReference type="PANTHER" id="PTHR46599:SF3">
    <property type="entry name" value="PIGGYBAC TRANSPOSABLE ELEMENT-DERIVED PROTEIN 4"/>
    <property type="match status" value="1"/>
</dbReference>
<name>A0AAE0YVK1_9GAST</name>
<dbReference type="PANTHER" id="PTHR46599">
    <property type="entry name" value="PIGGYBAC TRANSPOSABLE ELEMENT-DERIVED PROTEIN 4"/>
    <property type="match status" value="1"/>
</dbReference>
<reference evidence="2" key="1">
    <citation type="journal article" date="2023" name="G3 (Bethesda)">
        <title>A reference genome for the long-term kleptoplast-retaining sea slug Elysia crispata morphotype clarki.</title>
        <authorList>
            <person name="Eastman K.E."/>
            <person name="Pendleton A.L."/>
            <person name="Shaikh M.A."/>
            <person name="Suttiyut T."/>
            <person name="Ogas R."/>
            <person name="Tomko P."/>
            <person name="Gavelis G."/>
            <person name="Widhalm J.R."/>
            <person name="Wisecaver J.H."/>
        </authorList>
    </citation>
    <scope>NUCLEOTIDE SEQUENCE</scope>
    <source>
        <strain evidence="2">ECLA1</strain>
    </source>
</reference>
<dbReference type="AlphaFoldDB" id="A0AAE0YVK1"/>
<dbReference type="Proteomes" id="UP001283361">
    <property type="component" value="Unassembled WGS sequence"/>
</dbReference>
<accession>A0AAE0YVK1</accession>
<organism evidence="2 3">
    <name type="scientific">Elysia crispata</name>
    <name type="common">lettuce slug</name>
    <dbReference type="NCBI Taxonomy" id="231223"/>
    <lineage>
        <taxon>Eukaryota</taxon>
        <taxon>Metazoa</taxon>
        <taxon>Spiralia</taxon>
        <taxon>Lophotrochozoa</taxon>
        <taxon>Mollusca</taxon>
        <taxon>Gastropoda</taxon>
        <taxon>Heterobranchia</taxon>
        <taxon>Euthyneura</taxon>
        <taxon>Panpulmonata</taxon>
        <taxon>Sacoglossa</taxon>
        <taxon>Placobranchoidea</taxon>
        <taxon>Plakobranchidae</taxon>
        <taxon>Elysia</taxon>
    </lineage>
</organism>
<feature type="domain" description="PiggyBac transposable element-derived protein" evidence="1">
    <location>
        <begin position="143"/>
        <end position="259"/>
    </location>
</feature>
<proteinExistence type="predicted"/>
<protein>
    <recommendedName>
        <fullName evidence="1">PiggyBac transposable element-derived protein domain-containing protein</fullName>
    </recommendedName>
</protein>
<sequence>MHLRSIQFDSANDVAGDVEADEMTVSELGRLSRTKRMKAVTDSEHTSSRFFKQGERTIEKVYLTDTTNAICAVNTHHAMLLKTYIISTGSGKNNVQIYKTKFDDCGAAVAGLESIPEAVHNCGGLHGRINIRSQGLVCYVSNQLMERGTVSVGTVRHNRVGMPKCLANQSVAKGSSDYRVKAGLCVVKYIITTCHDPTSIVRVTTRTSTKDKPEAVQDYVLNMAGVDRNDQLMSYMPLRHRTQKWWKKLFMHLFSLCLVQAQILYCKKKKQGPKSA</sequence>
<keyword evidence="3" id="KW-1185">Reference proteome</keyword>
<evidence type="ECO:0000313" key="2">
    <source>
        <dbReference type="EMBL" id="KAK3757301.1"/>
    </source>
</evidence>
<gene>
    <name evidence="2" type="ORF">RRG08_066197</name>
</gene>
<dbReference type="EMBL" id="JAWDGP010005392">
    <property type="protein sequence ID" value="KAK3757301.1"/>
    <property type="molecule type" value="Genomic_DNA"/>
</dbReference>